<feature type="compositionally biased region" description="Polar residues" evidence="4">
    <location>
        <begin position="31"/>
        <end position="48"/>
    </location>
</feature>
<dbReference type="InterPro" id="IPR001138">
    <property type="entry name" value="Zn2Cys6_DnaBD"/>
</dbReference>
<dbReference type="GO" id="GO:0006351">
    <property type="term" value="P:DNA-templated transcription"/>
    <property type="evidence" value="ECO:0007669"/>
    <property type="project" value="InterPro"/>
</dbReference>
<evidence type="ECO:0000313" key="6">
    <source>
        <dbReference type="EMBL" id="PHH50070.1"/>
    </source>
</evidence>
<dbReference type="Gene3D" id="4.10.240.10">
    <property type="entry name" value="Zn(2)-C6 fungal-type DNA-binding domain"/>
    <property type="match status" value="1"/>
</dbReference>
<evidence type="ECO:0000256" key="4">
    <source>
        <dbReference type="SAM" id="MobiDB-lite"/>
    </source>
</evidence>
<dbReference type="SUPFAM" id="SSF57701">
    <property type="entry name" value="Zn2/Cys6 DNA-binding domain"/>
    <property type="match status" value="1"/>
</dbReference>
<dbReference type="GO" id="GO:0003677">
    <property type="term" value="F:DNA binding"/>
    <property type="evidence" value="ECO:0007669"/>
    <property type="project" value="InterPro"/>
</dbReference>
<keyword evidence="3" id="KW-0539">Nucleus</keyword>
<feature type="compositionally biased region" description="Low complexity" evidence="4">
    <location>
        <begin position="145"/>
        <end position="156"/>
    </location>
</feature>
<feature type="region of interest" description="Disordered" evidence="4">
    <location>
        <begin position="1"/>
        <end position="70"/>
    </location>
</feature>
<dbReference type="AlphaFoldDB" id="A0A2C5WWJ0"/>
<name>A0A2C5WWJ0_9PEZI</name>
<feature type="compositionally biased region" description="Polar residues" evidence="4">
    <location>
        <begin position="1"/>
        <end position="15"/>
    </location>
</feature>
<gene>
    <name evidence="6" type="primary">vrtR1</name>
    <name evidence="6" type="ORF">CFIMG_005900RA</name>
</gene>
<dbReference type="OrthoDB" id="2269373at2759"/>
<dbReference type="GO" id="GO:0000981">
    <property type="term" value="F:DNA-binding transcription factor activity, RNA polymerase II-specific"/>
    <property type="evidence" value="ECO:0007669"/>
    <property type="project" value="InterPro"/>
</dbReference>
<dbReference type="EMBL" id="APWK03000151">
    <property type="protein sequence ID" value="PHH50070.1"/>
    <property type="molecule type" value="Genomic_DNA"/>
</dbReference>
<dbReference type="InterPro" id="IPR007219">
    <property type="entry name" value="XnlR_reg_dom"/>
</dbReference>
<dbReference type="GO" id="GO:0005634">
    <property type="term" value="C:nucleus"/>
    <property type="evidence" value="ECO:0007669"/>
    <property type="project" value="UniProtKB-SubCell"/>
</dbReference>
<dbReference type="GO" id="GO:0008270">
    <property type="term" value="F:zinc ion binding"/>
    <property type="evidence" value="ECO:0007669"/>
    <property type="project" value="InterPro"/>
</dbReference>
<dbReference type="Pfam" id="PF00172">
    <property type="entry name" value="Zn_clus"/>
    <property type="match status" value="1"/>
</dbReference>
<dbReference type="PANTHER" id="PTHR31001">
    <property type="entry name" value="UNCHARACTERIZED TRANSCRIPTIONAL REGULATORY PROTEIN"/>
    <property type="match status" value="1"/>
</dbReference>
<keyword evidence="7" id="KW-1185">Reference proteome</keyword>
<evidence type="ECO:0000256" key="2">
    <source>
        <dbReference type="ARBA" id="ARBA00022723"/>
    </source>
</evidence>
<dbReference type="STRING" id="1035309.A0A2C5WWJ0"/>
<accession>A0A2C5WWJ0</accession>
<evidence type="ECO:0000259" key="5">
    <source>
        <dbReference type="PROSITE" id="PS50048"/>
    </source>
</evidence>
<evidence type="ECO:0000256" key="3">
    <source>
        <dbReference type="ARBA" id="ARBA00023242"/>
    </source>
</evidence>
<reference evidence="6 7" key="1">
    <citation type="journal article" date="2013" name="Fungal Biol.">
        <title>Analysis of microsatellite markers in the genome of the plant pathogen Ceratocystis fimbriata.</title>
        <authorList>
            <person name="Simpson M.C."/>
            <person name="Wilken P.M."/>
            <person name="Coetzee M.P."/>
            <person name="Wingfield M.J."/>
            <person name="Wingfield B.D."/>
        </authorList>
    </citation>
    <scope>NUCLEOTIDE SEQUENCE [LARGE SCALE GENOMIC DNA]</scope>
    <source>
        <strain evidence="6 7">CBS 114723</strain>
    </source>
</reference>
<dbReference type="PROSITE" id="PS50048">
    <property type="entry name" value="ZN2_CY6_FUNGAL_2"/>
    <property type="match status" value="1"/>
</dbReference>
<dbReference type="SMART" id="SM00066">
    <property type="entry name" value="GAL4"/>
    <property type="match status" value="1"/>
</dbReference>
<proteinExistence type="predicted"/>
<feature type="domain" description="Zn(2)-C6 fungal-type" evidence="5">
    <location>
        <begin position="81"/>
        <end position="109"/>
    </location>
</feature>
<reference evidence="6 7" key="2">
    <citation type="journal article" date="2013" name="IMA Fungus">
        <title>IMA Genome-F 1: Ceratocystis fimbriata: Draft nuclear genome sequence for the plant pathogen, Ceratocystis fimbriata.</title>
        <authorList>
            <person name="Wilken P.M."/>
            <person name="Steenkamp E.T."/>
            <person name="Wingfield M.J."/>
            <person name="de Beer Z.W."/>
            <person name="Wingfield B.D."/>
        </authorList>
    </citation>
    <scope>NUCLEOTIDE SEQUENCE [LARGE SCALE GENOMIC DNA]</scope>
    <source>
        <strain evidence="6 7">CBS 114723</strain>
    </source>
</reference>
<keyword evidence="2" id="KW-0479">Metal-binding</keyword>
<dbReference type="InterPro" id="IPR036864">
    <property type="entry name" value="Zn2-C6_fun-type_DNA-bd_sf"/>
</dbReference>
<comment type="subcellular location">
    <subcellularLocation>
        <location evidence="1">Nucleus</location>
    </subcellularLocation>
</comment>
<dbReference type="Proteomes" id="UP000222788">
    <property type="component" value="Unassembled WGS sequence"/>
</dbReference>
<dbReference type="InterPro" id="IPR050613">
    <property type="entry name" value="Sec_Metabolite_Reg"/>
</dbReference>
<evidence type="ECO:0000313" key="7">
    <source>
        <dbReference type="Proteomes" id="UP000222788"/>
    </source>
</evidence>
<comment type="caution">
    <text evidence="6">The sequence shown here is derived from an EMBL/GenBank/DDBJ whole genome shotgun (WGS) entry which is preliminary data.</text>
</comment>
<dbReference type="PANTHER" id="PTHR31001:SF85">
    <property type="entry name" value="ZN(II)2CYS6 TRANSCRIPTION FACTOR (EUROFUNG)"/>
    <property type="match status" value="1"/>
</dbReference>
<dbReference type="CDD" id="cd12148">
    <property type="entry name" value="fungal_TF_MHR"/>
    <property type="match status" value="1"/>
</dbReference>
<protein>
    <submittedName>
        <fullName evidence="6">Transcription factor vrtR1</fullName>
    </submittedName>
</protein>
<dbReference type="SMART" id="SM00906">
    <property type="entry name" value="Fungal_trans"/>
    <property type="match status" value="1"/>
</dbReference>
<feature type="region of interest" description="Disordered" evidence="4">
    <location>
        <begin position="145"/>
        <end position="179"/>
    </location>
</feature>
<sequence length="867" mass="95866">MSYITSPCVNGNSPVRPSPGAASDITIASPIMSSNVSTPVQTPSGQHQATTPGSSTTTANTPAASAGAGSGHAIKAPRILACVLCQHRKIKCDRNTPCSNCIKANATCTPSTPAPARKRRRPNQDLQERLARCEELLKTYYATSGPASSISTASSTPLDCSTDTEPAPYPPNSTGFTQTGRVVMEDGTTRFTDSALWSKFYDELSAMRQIINTQDSGIEDTSLGSESASPDELTELMMNDYSNMSLRDVQPEPVQMFRLWQVFLDRVNPLMKIIHVPTIQGYIVNAAGYSSTSLPANYRPLIFAIFTMAVYSLTDIECRQMLGVPREDAIKKYSHGVRTALSNVNFMQTYDIPILQGLFLYSISLSGKIDPHSHWIFGGLCMRICQKMGLHRDGEVLGLSPFETEMRRRIWWQIVLHDAGCALMTGMSVNVIPSFWDTKLPSNVNDADLFPGSTDPVESREGPTEMGFSLISYELGRFMIRSHGMAGFETAIMGVDPKSGRVLNKLDLELVRKYRAWVRDFKQKIQSQAEKYLDPTAGPMHEAASLLVDFIIKKLLEVLEPSEDMPQPDSDDFDFKERMFRLGVMNLESHLELYGVMERLNYLWFAKCHFSTDVMVMVAGQLMKYTTGPFIDRAWIAIDQTYHYHPELFDMNKRPTHSLGTFLLRGWAGREAALVALGEASVPPRCILELRTRLPNHSYESFSDEVISEPPIPSSLEAPMSSMPMRAMRGGHSNMQNANLNNAAVSTSNLAGSSGNNNPELMNETLDPSIDQLIGGYLNVAQFDWDMWQDGSNNNPMNMNTANITNVNNRTPQTPMMHNFDNVLQPNSLPATIPGFGNIPVVHGISMNSHDMEASPDGLKHPAPGPW</sequence>
<dbReference type="CDD" id="cd00067">
    <property type="entry name" value="GAL4"/>
    <property type="match status" value="1"/>
</dbReference>
<organism evidence="6 7">
    <name type="scientific">Ceratocystis fimbriata CBS 114723</name>
    <dbReference type="NCBI Taxonomy" id="1035309"/>
    <lineage>
        <taxon>Eukaryota</taxon>
        <taxon>Fungi</taxon>
        <taxon>Dikarya</taxon>
        <taxon>Ascomycota</taxon>
        <taxon>Pezizomycotina</taxon>
        <taxon>Sordariomycetes</taxon>
        <taxon>Hypocreomycetidae</taxon>
        <taxon>Microascales</taxon>
        <taxon>Ceratocystidaceae</taxon>
        <taxon>Ceratocystis</taxon>
    </lineage>
</organism>
<feature type="compositionally biased region" description="Low complexity" evidence="4">
    <location>
        <begin position="49"/>
        <end position="67"/>
    </location>
</feature>
<dbReference type="Pfam" id="PF04082">
    <property type="entry name" value="Fungal_trans"/>
    <property type="match status" value="1"/>
</dbReference>
<evidence type="ECO:0000256" key="1">
    <source>
        <dbReference type="ARBA" id="ARBA00004123"/>
    </source>
</evidence>